<comment type="similarity">
    <text evidence="9">Belongs to the peptidase M15D family.</text>
</comment>
<evidence type="ECO:0000256" key="7">
    <source>
        <dbReference type="ARBA" id="ARBA00023049"/>
    </source>
</evidence>
<name>A0A1E2VFL9_9GAMM</name>
<evidence type="ECO:0000256" key="6">
    <source>
        <dbReference type="ARBA" id="ARBA00022997"/>
    </source>
</evidence>
<dbReference type="InterPro" id="IPR000755">
    <property type="entry name" value="A_A_dipeptidase"/>
</dbReference>
<protein>
    <recommendedName>
        <fullName evidence="9">D-alanyl-D-alanine dipeptidase</fullName>
        <shortName evidence="9">D-Ala-D-Ala dipeptidase</shortName>
        <ecNumber evidence="9">3.4.13.22</ecNumber>
    </recommendedName>
</protein>
<dbReference type="Pfam" id="PF01427">
    <property type="entry name" value="Peptidase_M15"/>
    <property type="match status" value="1"/>
</dbReference>
<dbReference type="OrthoDB" id="9801430at2"/>
<feature type="active site" description="Proton donor/acceptor" evidence="9">
    <location>
        <position position="206"/>
    </location>
</feature>
<dbReference type="GO" id="GO:0008237">
    <property type="term" value="F:metallopeptidase activity"/>
    <property type="evidence" value="ECO:0007669"/>
    <property type="project" value="UniProtKB-KW"/>
</dbReference>
<evidence type="ECO:0000256" key="3">
    <source>
        <dbReference type="ARBA" id="ARBA00022723"/>
    </source>
</evidence>
<reference evidence="10 11" key="1">
    <citation type="submission" date="2016-08" db="EMBL/GenBank/DDBJ databases">
        <authorList>
            <person name="Seilhamer J.J."/>
        </authorList>
    </citation>
    <scope>NUCLEOTIDE SEQUENCE [LARGE SCALE GENOMIC DNA]</scope>
    <source>
        <strain evidence="10 11">PH27A</strain>
    </source>
</reference>
<evidence type="ECO:0000313" key="11">
    <source>
        <dbReference type="Proteomes" id="UP000094291"/>
    </source>
</evidence>
<accession>A0A1E2VFL9</accession>
<gene>
    <name evidence="9" type="primary">ddpX</name>
    <name evidence="10" type="ORF">BFW38_13320</name>
</gene>
<keyword evidence="4 9" id="KW-0378">Hydrolase</keyword>
<dbReference type="HAMAP" id="MF_01924">
    <property type="entry name" value="A_A_dipeptidase"/>
    <property type="match status" value="1"/>
</dbReference>
<dbReference type="GO" id="GO:0160237">
    <property type="term" value="F:D-Ala-D-Ala dipeptidase activity"/>
    <property type="evidence" value="ECO:0007669"/>
    <property type="project" value="UniProtKB-EC"/>
</dbReference>
<dbReference type="CDD" id="cd14843">
    <property type="entry name" value="D-Ala-D-Ala_dipeptidase_like"/>
    <property type="match status" value="1"/>
</dbReference>
<dbReference type="GO" id="GO:0006508">
    <property type="term" value="P:proteolysis"/>
    <property type="evidence" value="ECO:0007669"/>
    <property type="project" value="UniProtKB-KW"/>
</dbReference>
<sequence>MTDLPIPDLPVPDWQTISQIPIHESAEAFQAISLSPKIRTWPAYFKMGIAHTMPECYIREGVYQRLLEATRYLPDHLTLVVLDGWRPFKVQQFLYETFLALLSEAQPDWDEAQRIAQARQLVSPPSIDPKAPSPHVTGGSIDVTLMDADGCLLNMGTLFDEASPLAFSAAFEGRDDLTATQQEARDHRRLLYHAMRQAGFTNLPTEWWHYDYGNQMWAWHRLEAGEINAESAQAHYGVSHPHTLEYMWRSQLGLPH</sequence>
<evidence type="ECO:0000256" key="9">
    <source>
        <dbReference type="HAMAP-Rule" id="MF_01924"/>
    </source>
</evidence>
<proteinExistence type="inferred from homology"/>
<feature type="site" description="Transition state stabilizer" evidence="9">
    <location>
        <position position="86"/>
    </location>
</feature>
<comment type="catalytic activity">
    <reaction evidence="1 9">
        <text>D-alanyl-D-alanine + H2O = 2 D-alanine</text>
        <dbReference type="Rhea" id="RHEA:20661"/>
        <dbReference type="ChEBI" id="CHEBI:15377"/>
        <dbReference type="ChEBI" id="CHEBI:57416"/>
        <dbReference type="ChEBI" id="CHEBI:57822"/>
        <dbReference type="EC" id="3.4.13.22"/>
    </reaction>
</comment>
<organism evidence="10 11">
    <name type="scientific">Terasakiispira papahanaumokuakeensis</name>
    <dbReference type="NCBI Taxonomy" id="197479"/>
    <lineage>
        <taxon>Bacteria</taxon>
        <taxon>Pseudomonadati</taxon>
        <taxon>Pseudomonadota</taxon>
        <taxon>Gammaproteobacteria</taxon>
        <taxon>Oceanospirillales</taxon>
        <taxon>Terasakiispira</taxon>
    </lineage>
</organism>
<dbReference type="InterPro" id="IPR009045">
    <property type="entry name" value="Zn_M74/Hedgehog-like"/>
</dbReference>
<dbReference type="EMBL" id="MDTQ01000001">
    <property type="protein sequence ID" value="ODC05455.1"/>
    <property type="molecule type" value="Genomic_DNA"/>
</dbReference>
<dbReference type="SUPFAM" id="SSF55166">
    <property type="entry name" value="Hedgehog/DD-peptidase"/>
    <property type="match status" value="1"/>
</dbReference>
<dbReference type="Gene3D" id="3.30.1380.10">
    <property type="match status" value="1"/>
</dbReference>
<comment type="function">
    <text evidence="9">Catalyzes hydrolysis of the D-alanyl-D-alanine dipeptide.</text>
</comment>
<evidence type="ECO:0000313" key="10">
    <source>
        <dbReference type="EMBL" id="ODC05455.1"/>
    </source>
</evidence>
<evidence type="ECO:0000256" key="1">
    <source>
        <dbReference type="ARBA" id="ARBA00001362"/>
    </source>
</evidence>
<dbReference type="AlphaFoldDB" id="A0A1E2VFL9"/>
<keyword evidence="3 9" id="KW-0479">Metal-binding</keyword>
<keyword evidence="6 9" id="KW-0224">Dipeptidase</keyword>
<dbReference type="PANTHER" id="PTHR43126:SF2">
    <property type="entry name" value="D-ALANYL-D-ALANINE DIPEPTIDASE"/>
    <property type="match status" value="1"/>
</dbReference>
<comment type="cofactor">
    <cofactor evidence="9">
        <name>Zn(2+)</name>
        <dbReference type="ChEBI" id="CHEBI:29105"/>
    </cofactor>
    <text evidence="9">Binds 1 zinc ion per subunit.</text>
</comment>
<keyword evidence="11" id="KW-1185">Reference proteome</keyword>
<dbReference type="GO" id="GO:0071555">
    <property type="term" value="P:cell wall organization"/>
    <property type="evidence" value="ECO:0007669"/>
    <property type="project" value="UniProtKB-KW"/>
</dbReference>
<evidence type="ECO:0000256" key="5">
    <source>
        <dbReference type="ARBA" id="ARBA00022833"/>
    </source>
</evidence>
<feature type="binding site" evidence="9">
    <location>
        <position position="209"/>
    </location>
    <ligand>
        <name>Zn(2+)</name>
        <dbReference type="ChEBI" id="CHEBI:29105"/>
        <note>catalytic</note>
    </ligand>
</feature>
<evidence type="ECO:0000256" key="8">
    <source>
        <dbReference type="ARBA" id="ARBA00023316"/>
    </source>
</evidence>
<evidence type="ECO:0000256" key="2">
    <source>
        <dbReference type="ARBA" id="ARBA00022670"/>
    </source>
</evidence>
<keyword evidence="8" id="KW-0961">Cell wall biogenesis/degradation</keyword>
<keyword evidence="2 9" id="KW-0645">Protease</keyword>
<comment type="caution">
    <text evidence="10">The sequence shown here is derived from an EMBL/GenBank/DDBJ whole genome shotgun (WGS) entry which is preliminary data.</text>
</comment>
<dbReference type="EC" id="3.4.13.22" evidence="9"/>
<dbReference type="PANTHER" id="PTHR43126">
    <property type="entry name" value="D-ALANYL-D-ALANINE DIPEPTIDASE"/>
    <property type="match status" value="1"/>
</dbReference>
<keyword evidence="5 9" id="KW-0862">Zinc</keyword>
<feature type="binding site" evidence="9">
    <location>
        <position position="135"/>
    </location>
    <ligand>
        <name>Zn(2+)</name>
        <dbReference type="ChEBI" id="CHEBI:29105"/>
        <note>catalytic</note>
    </ligand>
</feature>
<dbReference type="Proteomes" id="UP000094291">
    <property type="component" value="Unassembled WGS sequence"/>
</dbReference>
<keyword evidence="7 9" id="KW-0482">Metalloprotease</keyword>
<evidence type="ECO:0000256" key="4">
    <source>
        <dbReference type="ARBA" id="ARBA00022801"/>
    </source>
</evidence>
<feature type="binding site" evidence="9">
    <location>
        <position position="142"/>
    </location>
    <ligand>
        <name>Zn(2+)</name>
        <dbReference type="ChEBI" id="CHEBI:29105"/>
        <note>catalytic</note>
    </ligand>
</feature>
<dbReference type="GO" id="GO:0008270">
    <property type="term" value="F:zinc ion binding"/>
    <property type="evidence" value="ECO:0007669"/>
    <property type="project" value="UniProtKB-UniRule"/>
</dbReference>
<dbReference type="STRING" id="197479.BFW38_13320"/>